<evidence type="ECO:0000313" key="2">
    <source>
        <dbReference type="EMBL" id="SUB58123.1"/>
    </source>
</evidence>
<feature type="transmembrane region" description="Helical" evidence="1">
    <location>
        <begin position="25"/>
        <end position="43"/>
    </location>
</feature>
<protein>
    <submittedName>
        <fullName evidence="2">Uncharacterized protein</fullName>
    </submittedName>
</protein>
<keyword evidence="3" id="KW-1185">Reference proteome</keyword>
<gene>
    <name evidence="2" type="ORF">NCTC12872_00073</name>
</gene>
<dbReference type="AlphaFoldDB" id="A0A379C750"/>
<keyword evidence="1" id="KW-0812">Transmembrane</keyword>
<keyword evidence="1" id="KW-0472">Membrane</keyword>
<accession>A0A379C750</accession>
<evidence type="ECO:0000313" key="3">
    <source>
        <dbReference type="Proteomes" id="UP000255417"/>
    </source>
</evidence>
<keyword evidence="1" id="KW-1133">Transmembrane helix</keyword>
<name>A0A379C750_9PAST</name>
<evidence type="ECO:0000256" key="1">
    <source>
        <dbReference type="SAM" id="Phobius"/>
    </source>
</evidence>
<dbReference type="OrthoDB" id="5682378at2"/>
<sequence length="170" mass="20004">MNKLQQYYLNPTSSFYLFVRYLLDYKWLVALFITILILSYPSYRLVTTILAENIAINIHHKLLNDNVLITKKLSQLGIKKDEQKVDPLVLNKRIKVILIDNKINIEEMNWNKENNSIDIIFNQTFEQVAKAILQLNSDKSFAFNHITLIKMNKDYLVQCVVNLTILENKK</sequence>
<dbReference type="RefSeq" id="WP_115314608.1">
    <property type="nucleotide sequence ID" value="NZ_LWIF01000001.1"/>
</dbReference>
<organism evidence="2 3">
    <name type="scientific">Phocoenobacter uteri</name>
    <dbReference type="NCBI Taxonomy" id="146806"/>
    <lineage>
        <taxon>Bacteria</taxon>
        <taxon>Pseudomonadati</taxon>
        <taxon>Pseudomonadota</taxon>
        <taxon>Gammaproteobacteria</taxon>
        <taxon>Pasteurellales</taxon>
        <taxon>Pasteurellaceae</taxon>
        <taxon>Phocoenobacter</taxon>
    </lineage>
</organism>
<dbReference type="Proteomes" id="UP000255417">
    <property type="component" value="Unassembled WGS sequence"/>
</dbReference>
<reference evidence="2 3" key="1">
    <citation type="submission" date="2018-06" db="EMBL/GenBank/DDBJ databases">
        <authorList>
            <consortium name="Pathogen Informatics"/>
            <person name="Doyle S."/>
        </authorList>
    </citation>
    <scope>NUCLEOTIDE SEQUENCE [LARGE SCALE GENOMIC DNA]</scope>
    <source>
        <strain evidence="2 3">NCTC12872</strain>
    </source>
</reference>
<proteinExistence type="predicted"/>
<dbReference type="EMBL" id="UGTA01000001">
    <property type="protein sequence ID" value="SUB58123.1"/>
    <property type="molecule type" value="Genomic_DNA"/>
</dbReference>